<feature type="compositionally biased region" description="Basic residues" evidence="1">
    <location>
        <begin position="238"/>
        <end position="249"/>
    </location>
</feature>
<dbReference type="Proteomes" id="UP001596513">
    <property type="component" value="Unassembled WGS sequence"/>
</dbReference>
<gene>
    <name evidence="3" type="ORF">ACFQT0_19610</name>
</gene>
<feature type="region of interest" description="Disordered" evidence="1">
    <location>
        <begin position="172"/>
        <end position="280"/>
    </location>
</feature>
<dbReference type="RefSeq" id="WP_380206083.1">
    <property type="nucleotide sequence ID" value="NZ_JBHTEK010000001.1"/>
</dbReference>
<dbReference type="Pfam" id="PF08275">
    <property type="entry name" value="DNAG_N"/>
    <property type="match status" value="1"/>
</dbReference>
<feature type="compositionally biased region" description="Polar residues" evidence="1">
    <location>
        <begin position="263"/>
        <end position="280"/>
    </location>
</feature>
<dbReference type="InterPro" id="IPR037068">
    <property type="entry name" value="DNA_primase_core_N_sf"/>
</dbReference>
<name>A0ABW2U746_9BACT</name>
<dbReference type="CDD" id="cd03364">
    <property type="entry name" value="TOPRIM_DnaG_primases"/>
    <property type="match status" value="1"/>
</dbReference>
<dbReference type="InterPro" id="IPR013264">
    <property type="entry name" value="DNAG_N"/>
</dbReference>
<organism evidence="3 4">
    <name type="scientific">Hymenobacter humi</name>
    <dbReference type="NCBI Taxonomy" id="1411620"/>
    <lineage>
        <taxon>Bacteria</taxon>
        <taxon>Pseudomonadati</taxon>
        <taxon>Bacteroidota</taxon>
        <taxon>Cytophagia</taxon>
        <taxon>Cytophagales</taxon>
        <taxon>Hymenobacteraceae</taxon>
        <taxon>Hymenobacter</taxon>
    </lineage>
</organism>
<feature type="compositionally biased region" description="Basic residues" evidence="1">
    <location>
        <begin position="172"/>
        <end position="197"/>
    </location>
</feature>
<protein>
    <submittedName>
        <fullName evidence="3">Toprim domain-containing protein</fullName>
    </submittedName>
</protein>
<sequence length="280" mass="31072">MGYAEDRRDGFYQDALRNGFSADVLVQAGLVRKKEVDGQAPKFYDVFQDRVMFPIRDVRGRVIAFTGRLVTEPAADASYKPGKYVNSPDTVWVKGDNLYGLDLAAEPIRKEKFAYLMEGNVDVMQFHQWSMANAVAPCGTALTDNQIKLLKRYTDHVVVVPDNDPAGIKALHKNAPAHRRRLPGRRAAARARPRPGRHAQAQDSQRGRPRGLAAQNPVVHRRGVAGRVREGRLARWPRQGRGHRAHGRSARASSRTTPCARYSTATWPSAGPTSSGATNW</sequence>
<dbReference type="SUPFAM" id="SSF56731">
    <property type="entry name" value="DNA primase core"/>
    <property type="match status" value="1"/>
</dbReference>
<dbReference type="Gene3D" id="3.90.980.10">
    <property type="entry name" value="DNA primase, catalytic core, N-terminal domain"/>
    <property type="match status" value="1"/>
</dbReference>
<keyword evidence="4" id="KW-1185">Reference proteome</keyword>
<dbReference type="PANTHER" id="PTHR30313:SF2">
    <property type="entry name" value="DNA PRIMASE"/>
    <property type="match status" value="1"/>
</dbReference>
<dbReference type="Pfam" id="PF13155">
    <property type="entry name" value="Toprim_2"/>
    <property type="match status" value="1"/>
</dbReference>
<dbReference type="InterPro" id="IPR034151">
    <property type="entry name" value="TOPRIM_DnaG_bac"/>
</dbReference>
<reference evidence="4" key="1">
    <citation type="journal article" date="2019" name="Int. J. Syst. Evol. Microbiol.">
        <title>The Global Catalogue of Microorganisms (GCM) 10K type strain sequencing project: providing services to taxonomists for standard genome sequencing and annotation.</title>
        <authorList>
            <consortium name="The Broad Institute Genomics Platform"/>
            <consortium name="The Broad Institute Genome Sequencing Center for Infectious Disease"/>
            <person name="Wu L."/>
            <person name="Ma J."/>
        </authorList>
    </citation>
    <scope>NUCLEOTIDE SEQUENCE [LARGE SCALE GENOMIC DNA]</scope>
    <source>
        <strain evidence="4">JCM 19635</strain>
    </source>
</reference>
<evidence type="ECO:0000313" key="3">
    <source>
        <dbReference type="EMBL" id="MFC7669317.1"/>
    </source>
</evidence>
<proteinExistence type="predicted"/>
<evidence type="ECO:0000259" key="2">
    <source>
        <dbReference type="Pfam" id="PF08275"/>
    </source>
</evidence>
<dbReference type="PANTHER" id="PTHR30313">
    <property type="entry name" value="DNA PRIMASE"/>
    <property type="match status" value="1"/>
</dbReference>
<comment type="caution">
    <text evidence="3">The sequence shown here is derived from an EMBL/GenBank/DDBJ whole genome shotgun (WGS) entry which is preliminary data.</text>
</comment>
<dbReference type="InterPro" id="IPR050219">
    <property type="entry name" value="DnaG_primase"/>
</dbReference>
<dbReference type="EMBL" id="JBHTEK010000001">
    <property type="protein sequence ID" value="MFC7669317.1"/>
    <property type="molecule type" value="Genomic_DNA"/>
</dbReference>
<evidence type="ECO:0000256" key="1">
    <source>
        <dbReference type="SAM" id="MobiDB-lite"/>
    </source>
</evidence>
<evidence type="ECO:0000313" key="4">
    <source>
        <dbReference type="Proteomes" id="UP001596513"/>
    </source>
</evidence>
<accession>A0ABW2U746</accession>
<dbReference type="Gene3D" id="3.40.1360.10">
    <property type="match status" value="1"/>
</dbReference>
<feature type="domain" description="DNA primase DNAG catalytic core N-terminal" evidence="2">
    <location>
        <begin position="1"/>
        <end position="104"/>
    </location>
</feature>